<evidence type="ECO:0000313" key="1">
    <source>
        <dbReference type="EMBL" id="KAK1130726.1"/>
    </source>
</evidence>
<proteinExistence type="predicted"/>
<reference evidence="1" key="1">
    <citation type="submission" date="2021-10" db="EMBL/GenBank/DDBJ databases">
        <title>Melipona bicolor Genome sequencing and assembly.</title>
        <authorList>
            <person name="Araujo N.S."/>
            <person name="Arias M.C."/>
        </authorList>
    </citation>
    <scope>NUCLEOTIDE SEQUENCE</scope>
    <source>
        <strain evidence="1">USP_2M_L1-L4_2017</strain>
        <tissue evidence="1">Whole body</tissue>
    </source>
</reference>
<sequence length="69" mass="8009">MSIWLEKTNQDPQKIEFHQRKGEFDPQEAKIRSCKGVNSQCKEMNLQKRARKPVIPTSKSLRDVLKAAL</sequence>
<dbReference type="AlphaFoldDB" id="A0AA40G429"/>
<accession>A0AA40G429</accession>
<keyword evidence="2" id="KW-1185">Reference proteome</keyword>
<dbReference type="Proteomes" id="UP001177670">
    <property type="component" value="Unassembled WGS sequence"/>
</dbReference>
<name>A0AA40G429_9HYME</name>
<organism evidence="1 2">
    <name type="scientific">Melipona bicolor</name>
    <dbReference type="NCBI Taxonomy" id="60889"/>
    <lineage>
        <taxon>Eukaryota</taxon>
        <taxon>Metazoa</taxon>
        <taxon>Ecdysozoa</taxon>
        <taxon>Arthropoda</taxon>
        <taxon>Hexapoda</taxon>
        <taxon>Insecta</taxon>
        <taxon>Pterygota</taxon>
        <taxon>Neoptera</taxon>
        <taxon>Endopterygota</taxon>
        <taxon>Hymenoptera</taxon>
        <taxon>Apocrita</taxon>
        <taxon>Aculeata</taxon>
        <taxon>Apoidea</taxon>
        <taxon>Anthophila</taxon>
        <taxon>Apidae</taxon>
        <taxon>Melipona</taxon>
    </lineage>
</organism>
<dbReference type="EMBL" id="JAHYIQ010000007">
    <property type="protein sequence ID" value="KAK1130726.1"/>
    <property type="molecule type" value="Genomic_DNA"/>
</dbReference>
<gene>
    <name evidence="1" type="ORF">K0M31_018839</name>
</gene>
<comment type="caution">
    <text evidence="1">The sequence shown here is derived from an EMBL/GenBank/DDBJ whole genome shotgun (WGS) entry which is preliminary data.</text>
</comment>
<evidence type="ECO:0000313" key="2">
    <source>
        <dbReference type="Proteomes" id="UP001177670"/>
    </source>
</evidence>
<protein>
    <submittedName>
        <fullName evidence="1">Uncharacterized protein</fullName>
    </submittedName>
</protein>